<dbReference type="Pfam" id="PF02518">
    <property type="entry name" value="HATPase_c"/>
    <property type="match status" value="1"/>
</dbReference>
<dbReference type="Pfam" id="PF00512">
    <property type="entry name" value="HisKA"/>
    <property type="match status" value="1"/>
</dbReference>
<evidence type="ECO:0000256" key="9">
    <source>
        <dbReference type="ARBA" id="ARBA00022840"/>
    </source>
</evidence>
<organism evidence="13 14">
    <name type="scientific">Sulfitobacter sabulilitoris</name>
    <dbReference type="NCBI Taxonomy" id="2562655"/>
    <lineage>
        <taxon>Bacteria</taxon>
        <taxon>Pseudomonadati</taxon>
        <taxon>Pseudomonadota</taxon>
        <taxon>Alphaproteobacteria</taxon>
        <taxon>Rhodobacterales</taxon>
        <taxon>Roseobacteraceae</taxon>
        <taxon>Sulfitobacter</taxon>
    </lineage>
</organism>
<dbReference type="GO" id="GO:0005524">
    <property type="term" value="F:ATP binding"/>
    <property type="evidence" value="ECO:0007669"/>
    <property type="project" value="UniProtKB-KW"/>
</dbReference>
<dbReference type="PROSITE" id="PS50109">
    <property type="entry name" value="HIS_KIN"/>
    <property type="match status" value="1"/>
</dbReference>
<feature type="domain" description="Histidine kinase" evidence="12">
    <location>
        <begin position="186"/>
        <end position="402"/>
    </location>
</feature>
<comment type="subcellular location">
    <subcellularLocation>
        <location evidence="2">Cell membrane</location>
    </subcellularLocation>
</comment>
<evidence type="ECO:0000256" key="1">
    <source>
        <dbReference type="ARBA" id="ARBA00000085"/>
    </source>
</evidence>
<dbReference type="EC" id="2.7.13.3" evidence="3"/>
<dbReference type="InterPro" id="IPR004358">
    <property type="entry name" value="Sig_transdc_His_kin-like_C"/>
</dbReference>
<dbReference type="SMART" id="SM00388">
    <property type="entry name" value="HisKA"/>
    <property type="match status" value="1"/>
</dbReference>
<dbReference type="PRINTS" id="PR00344">
    <property type="entry name" value="BCTRLSENSOR"/>
</dbReference>
<keyword evidence="14" id="KW-1185">Reference proteome</keyword>
<comment type="caution">
    <text evidence="13">The sequence shown here is derived from an EMBL/GenBank/DDBJ whole genome shotgun (WGS) entry which is preliminary data.</text>
</comment>
<keyword evidence="9" id="KW-0067">ATP-binding</keyword>
<protein>
    <recommendedName>
        <fullName evidence="3">histidine kinase</fullName>
        <ecNumber evidence="3">2.7.13.3</ecNumber>
    </recommendedName>
</protein>
<dbReference type="Gene3D" id="3.30.450.40">
    <property type="match status" value="1"/>
</dbReference>
<dbReference type="CDD" id="cd00082">
    <property type="entry name" value="HisKA"/>
    <property type="match status" value="1"/>
</dbReference>
<evidence type="ECO:0000313" key="14">
    <source>
        <dbReference type="Proteomes" id="UP000309550"/>
    </source>
</evidence>
<proteinExistence type="predicted"/>
<reference evidence="13 14" key="1">
    <citation type="submission" date="2019-05" db="EMBL/GenBank/DDBJ databases">
        <title>Sulfitobacter sabulilitoris sp. nov., isolated from a marine sand.</title>
        <authorList>
            <person name="Yoon J.-H."/>
        </authorList>
    </citation>
    <scope>NUCLEOTIDE SEQUENCE [LARGE SCALE GENOMIC DNA]</scope>
    <source>
        <strain evidence="13 14">HSMS-29</strain>
    </source>
</reference>
<keyword evidence="10" id="KW-0902">Two-component regulatory system</keyword>
<evidence type="ECO:0000256" key="10">
    <source>
        <dbReference type="ARBA" id="ARBA00023012"/>
    </source>
</evidence>
<evidence type="ECO:0000256" key="4">
    <source>
        <dbReference type="ARBA" id="ARBA00022475"/>
    </source>
</evidence>
<dbReference type="GO" id="GO:0000155">
    <property type="term" value="F:phosphorelay sensor kinase activity"/>
    <property type="evidence" value="ECO:0007669"/>
    <property type="project" value="InterPro"/>
</dbReference>
<name>A0A5S3PCJ2_9RHOB</name>
<keyword evidence="11" id="KW-0472">Membrane</keyword>
<dbReference type="RefSeq" id="WP_138663276.1">
    <property type="nucleotide sequence ID" value="NZ_VANS01000004.1"/>
</dbReference>
<dbReference type="InterPro" id="IPR003661">
    <property type="entry name" value="HisK_dim/P_dom"/>
</dbReference>
<dbReference type="InterPro" id="IPR036097">
    <property type="entry name" value="HisK_dim/P_sf"/>
</dbReference>
<dbReference type="GO" id="GO:0005886">
    <property type="term" value="C:plasma membrane"/>
    <property type="evidence" value="ECO:0007669"/>
    <property type="project" value="UniProtKB-SubCell"/>
</dbReference>
<dbReference type="PANTHER" id="PTHR43711:SF26">
    <property type="entry name" value="SENSOR HISTIDINE KINASE RCSC"/>
    <property type="match status" value="1"/>
</dbReference>
<dbReference type="Pfam" id="PF01590">
    <property type="entry name" value="GAF"/>
    <property type="match status" value="1"/>
</dbReference>
<dbReference type="SMART" id="SM00387">
    <property type="entry name" value="HATPase_c"/>
    <property type="match status" value="1"/>
</dbReference>
<evidence type="ECO:0000256" key="6">
    <source>
        <dbReference type="ARBA" id="ARBA00022679"/>
    </source>
</evidence>
<dbReference type="Proteomes" id="UP000309550">
    <property type="component" value="Unassembled WGS sequence"/>
</dbReference>
<dbReference type="SUPFAM" id="SSF47384">
    <property type="entry name" value="Homodimeric domain of signal transducing histidine kinase"/>
    <property type="match status" value="1"/>
</dbReference>
<evidence type="ECO:0000256" key="3">
    <source>
        <dbReference type="ARBA" id="ARBA00012438"/>
    </source>
</evidence>
<dbReference type="FunFam" id="3.30.565.10:FF:000023">
    <property type="entry name" value="PAS domain-containing sensor histidine kinase"/>
    <property type="match status" value="1"/>
</dbReference>
<comment type="catalytic activity">
    <reaction evidence="1">
        <text>ATP + protein L-histidine = ADP + protein N-phospho-L-histidine.</text>
        <dbReference type="EC" id="2.7.13.3"/>
    </reaction>
</comment>
<gene>
    <name evidence="13" type="ORF">FDT80_15800</name>
</gene>
<keyword evidence="5" id="KW-0597">Phosphoprotein</keyword>
<dbReference type="AlphaFoldDB" id="A0A5S3PCJ2"/>
<dbReference type="InterPro" id="IPR036890">
    <property type="entry name" value="HATPase_C_sf"/>
</dbReference>
<sequence>MDTVVKSYSFEALGLLHNGVDESLFDIIDLASSIFDAPVTFASVLEKQKGRQYIAASKGAIFDAGEAHDMPIESSICKHVQASQQTVAIPDLLEDPRTRDNEFVIQNGLRSYIGCPVHTLSGKVIGALCCMTHAPRDWTPKDRDILEKLARCVDDIVKARTLALEERKMREALQETLASRSGYIAHASHEIRTPLTSIIASVKMLDHMELEGTPGQLIQVLNRSTSKLLDFVNDALDLAKIDAGHSEVPQDEACFGDLVREIVNEFTDLAESKSVDLTVADHLADKAYLLDTNAVRTIMQNLIGNALKFTDTGSVKIALTEDSYGQVVIDVIDTGIGIAPENQAKIFEEFGQADPSIAQKYGGTGLGMAIVKRTVDRLDGFITVDSQLGEGTKFSVAIPVQAVDLQQSAA</sequence>
<dbReference type="Gene3D" id="1.10.287.130">
    <property type="match status" value="1"/>
</dbReference>
<evidence type="ECO:0000256" key="8">
    <source>
        <dbReference type="ARBA" id="ARBA00022777"/>
    </source>
</evidence>
<evidence type="ECO:0000259" key="12">
    <source>
        <dbReference type="PROSITE" id="PS50109"/>
    </source>
</evidence>
<dbReference type="SUPFAM" id="SSF55874">
    <property type="entry name" value="ATPase domain of HSP90 chaperone/DNA topoisomerase II/histidine kinase"/>
    <property type="match status" value="1"/>
</dbReference>
<dbReference type="InterPro" id="IPR003594">
    <property type="entry name" value="HATPase_dom"/>
</dbReference>
<accession>A0A5S3PCJ2</accession>
<dbReference type="PANTHER" id="PTHR43711">
    <property type="entry name" value="TWO-COMPONENT HISTIDINE KINASE"/>
    <property type="match status" value="1"/>
</dbReference>
<dbReference type="InterPro" id="IPR003018">
    <property type="entry name" value="GAF"/>
</dbReference>
<keyword evidence="7" id="KW-0547">Nucleotide-binding</keyword>
<keyword evidence="6" id="KW-0808">Transferase</keyword>
<keyword evidence="4" id="KW-1003">Cell membrane</keyword>
<dbReference type="SUPFAM" id="SSF55781">
    <property type="entry name" value="GAF domain-like"/>
    <property type="match status" value="1"/>
</dbReference>
<evidence type="ECO:0000256" key="7">
    <source>
        <dbReference type="ARBA" id="ARBA00022741"/>
    </source>
</evidence>
<dbReference type="InterPro" id="IPR050736">
    <property type="entry name" value="Sensor_HK_Regulatory"/>
</dbReference>
<dbReference type="InterPro" id="IPR005467">
    <property type="entry name" value="His_kinase_dom"/>
</dbReference>
<evidence type="ECO:0000256" key="5">
    <source>
        <dbReference type="ARBA" id="ARBA00022553"/>
    </source>
</evidence>
<dbReference type="OrthoDB" id="9801651at2"/>
<evidence type="ECO:0000313" key="13">
    <source>
        <dbReference type="EMBL" id="TMM51317.1"/>
    </source>
</evidence>
<dbReference type="CDD" id="cd16922">
    <property type="entry name" value="HATPase_EvgS-ArcB-TorS-like"/>
    <property type="match status" value="1"/>
</dbReference>
<dbReference type="EMBL" id="VANS01000004">
    <property type="protein sequence ID" value="TMM51317.1"/>
    <property type="molecule type" value="Genomic_DNA"/>
</dbReference>
<dbReference type="InterPro" id="IPR029016">
    <property type="entry name" value="GAF-like_dom_sf"/>
</dbReference>
<keyword evidence="8 13" id="KW-0418">Kinase</keyword>
<dbReference type="SMART" id="SM00065">
    <property type="entry name" value="GAF"/>
    <property type="match status" value="1"/>
</dbReference>
<dbReference type="Gene3D" id="3.30.565.10">
    <property type="entry name" value="Histidine kinase-like ATPase, C-terminal domain"/>
    <property type="match status" value="1"/>
</dbReference>
<evidence type="ECO:0000256" key="11">
    <source>
        <dbReference type="ARBA" id="ARBA00023136"/>
    </source>
</evidence>
<evidence type="ECO:0000256" key="2">
    <source>
        <dbReference type="ARBA" id="ARBA00004236"/>
    </source>
</evidence>